<sequence>MTVQDLAHLLVEARASRVVLPTCESCGRALRLPHKTSGGGRRCSRCERNARSIACANCGQVKPVQRNIEGQRFCRTCWRADPRSFADCSRCGRYATAVVRRSETVCLDCYRAPIKICGLCGNRGRITSHLDGRRVCARCYYAMRSPKPCPECNRKVLLTGYMNEKNVCAECAGTPITMACPGCGSISEVRKHHLCVECRRPIIIQHLLADEAGEIRDELAPLAHYLLTYHDKALSLERWLRKSGSAAPLLREIVTGRLPLEADAINSRAQSPQGAVFILSLLVRSGVLPEMNVPSMRFEQWLKSWLDGIGEPGDRLVLRQYCAWELLGANKTSISSRAQYQKVRMALKHCERLLREIRLQEASLMTYPKRMLDVFLTGSPVQRDALAPFTRWLRRHGLSSLRVEFRPSVLEGREYAANHRVQMARQFIADTDMHSVTRVAGLLILYYGFPLTRITSITQSQINADSRPVTLTVGTDPIDLPEPLGEAIVRQLGLARSRSGTWLFPGRIPGRPLTAGPLGIRLRKEGLMAVSARATALIKLTRQLHPRVVSDLLGITPARAAAWSRLAGGEWSDYPVIRSAPTRPQA</sequence>
<evidence type="ECO:0000313" key="1">
    <source>
        <dbReference type="EMBL" id="SDS75117.1"/>
    </source>
</evidence>
<name>A0A1H1URN7_BRESA</name>
<dbReference type="EMBL" id="LT629739">
    <property type="protein sequence ID" value="SDS75117.1"/>
    <property type="molecule type" value="Genomic_DNA"/>
</dbReference>
<protein>
    <submittedName>
        <fullName evidence="1">Uncharacterized protein</fullName>
    </submittedName>
</protein>
<keyword evidence="2" id="KW-1185">Reference proteome</keyword>
<accession>A0A1H1URN7</accession>
<dbReference type="Proteomes" id="UP000199700">
    <property type="component" value="Chromosome"/>
</dbReference>
<dbReference type="STRING" id="629680.SAMN04489751_2767"/>
<organism evidence="1 2">
    <name type="scientific">Brevibacterium sandarakinum</name>
    <dbReference type="NCBI Taxonomy" id="629680"/>
    <lineage>
        <taxon>Bacteria</taxon>
        <taxon>Bacillati</taxon>
        <taxon>Actinomycetota</taxon>
        <taxon>Actinomycetes</taxon>
        <taxon>Micrococcales</taxon>
        <taxon>Brevibacteriaceae</taxon>
        <taxon>Brevibacterium</taxon>
    </lineage>
</organism>
<gene>
    <name evidence="1" type="ORF">SAMN04489751_2767</name>
</gene>
<reference evidence="1" key="1">
    <citation type="submission" date="2016-10" db="EMBL/GenBank/DDBJ databases">
        <authorList>
            <person name="Varghese N."/>
            <person name="Submissions S."/>
        </authorList>
    </citation>
    <scope>NUCLEOTIDE SEQUENCE [LARGE SCALE GENOMIC DNA]</scope>
    <source>
        <strain evidence="1">DSM 22082</strain>
    </source>
</reference>
<evidence type="ECO:0000313" key="2">
    <source>
        <dbReference type="Proteomes" id="UP000199700"/>
    </source>
</evidence>
<proteinExistence type="predicted"/>
<dbReference type="AlphaFoldDB" id="A0A1H1URN7"/>